<organism evidence="9 10">
    <name type="scientific">Petrimonas mucosa</name>
    <dbReference type="NCBI Taxonomy" id="1642646"/>
    <lineage>
        <taxon>Bacteria</taxon>
        <taxon>Pseudomonadati</taxon>
        <taxon>Bacteroidota</taxon>
        <taxon>Bacteroidia</taxon>
        <taxon>Bacteroidales</taxon>
        <taxon>Dysgonomonadaceae</taxon>
        <taxon>Petrimonas</taxon>
    </lineage>
</organism>
<protein>
    <recommendedName>
        <fullName evidence="6">Peptidyl-prolyl cis-trans isomerase</fullName>
        <ecNumber evidence="6">5.2.1.8</ecNumber>
    </recommendedName>
</protein>
<comment type="catalytic activity">
    <reaction evidence="1 5 6">
        <text>[protein]-peptidylproline (omega=180) = [protein]-peptidylproline (omega=0)</text>
        <dbReference type="Rhea" id="RHEA:16237"/>
        <dbReference type="Rhea" id="RHEA-COMP:10747"/>
        <dbReference type="Rhea" id="RHEA-COMP:10748"/>
        <dbReference type="ChEBI" id="CHEBI:83833"/>
        <dbReference type="ChEBI" id="CHEBI:83834"/>
        <dbReference type="EC" id="5.2.1.8"/>
    </reaction>
</comment>
<dbReference type="EMBL" id="LT608328">
    <property type="protein sequence ID" value="SCM57174.1"/>
    <property type="molecule type" value="Genomic_DNA"/>
</dbReference>
<name>A0A1G4G664_9BACT</name>
<evidence type="ECO:0000313" key="10">
    <source>
        <dbReference type="Proteomes" id="UP000178485"/>
    </source>
</evidence>
<evidence type="ECO:0000256" key="7">
    <source>
        <dbReference type="SAM" id="SignalP"/>
    </source>
</evidence>
<keyword evidence="10" id="KW-1185">Reference proteome</keyword>
<gene>
    <name evidence="9" type="ORF">ING2E5A_1217</name>
</gene>
<dbReference type="GO" id="GO:0003755">
    <property type="term" value="F:peptidyl-prolyl cis-trans isomerase activity"/>
    <property type="evidence" value="ECO:0007669"/>
    <property type="project" value="UniProtKB-UniRule"/>
</dbReference>
<dbReference type="InterPro" id="IPR001179">
    <property type="entry name" value="PPIase_FKBP_dom"/>
</dbReference>
<evidence type="ECO:0000256" key="3">
    <source>
        <dbReference type="ARBA" id="ARBA00023110"/>
    </source>
</evidence>
<dbReference type="EC" id="5.2.1.8" evidence="6"/>
<proteinExistence type="inferred from homology"/>
<feature type="domain" description="PPIase FKBP-type" evidence="8">
    <location>
        <begin position="77"/>
        <end position="186"/>
    </location>
</feature>
<dbReference type="STRING" id="1642646.ING2E5A_1217"/>
<dbReference type="AlphaFoldDB" id="A0A1G4G664"/>
<evidence type="ECO:0000313" key="9">
    <source>
        <dbReference type="EMBL" id="SCM57174.1"/>
    </source>
</evidence>
<evidence type="ECO:0000256" key="1">
    <source>
        <dbReference type="ARBA" id="ARBA00000971"/>
    </source>
</evidence>
<keyword evidence="7" id="KW-0732">Signal</keyword>
<dbReference type="InterPro" id="IPR046357">
    <property type="entry name" value="PPIase_dom_sf"/>
</dbReference>
<feature type="signal peptide" evidence="7">
    <location>
        <begin position="1"/>
        <end position="22"/>
    </location>
</feature>
<evidence type="ECO:0000256" key="4">
    <source>
        <dbReference type="ARBA" id="ARBA00023235"/>
    </source>
</evidence>
<sequence>MKTKLYLLLGLFAACLLISCNDDEDPIDEAYKLANEAQFAKITADPAYTKITSQSANGHIMYKELVDGNTGERPYFSDTVSVRYTGWYKNDWNREDTYIDGDGNLVRNKVIFDSTADNNGVGNNIPRTFNVGNELIDGFSTALQHMEVGDKWEIWIPWNMGYGASQSGTIRPYTTLAFEIELVDIVRQQGYSGT</sequence>
<dbReference type="PANTHER" id="PTHR43811">
    <property type="entry name" value="FKBP-TYPE PEPTIDYL-PROLYL CIS-TRANS ISOMERASE FKPA"/>
    <property type="match status" value="1"/>
</dbReference>
<accession>A0A1G4G664</accession>
<dbReference type="PANTHER" id="PTHR43811:SF19">
    <property type="entry name" value="39 KDA FK506-BINDING NUCLEAR PROTEIN"/>
    <property type="match status" value="1"/>
</dbReference>
<dbReference type="PROSITE" id="PS51257">
    <property type="entry name" value="PROKAR_LIPOPROTEIN"/>
    <property type="match status" value="1"/>
</dbReference>
<keyword evidence="4 5" id="KW-0413">Isomerase</keyword>
<evidence type="ECO:0000259" key="8">
    <source>
        <dbReference type="PROSITE" id="PS50059"/>
    </source>
</evidence>
<feature type="chain" id="PRO_5009603861" description="Peptidyl-prolyl cis-trans isomerase" evidence="7">
    <location>
        <begin position="23"/>
        <end position="194"/>
    </location>
</feature>
<dbReference type="Pfam" id="PF00254">
    <property type="entry name" value="FKBP_C"/>
    <property type="match status" value="1"/>
</dbReference>
<dbReference type="KEGG" id="pmuc:ING2E5A_1217"/>
<reference evidence="9 10" key="1">
    <citation type="submission" date="2016-08" db="EMBL/GenBank/DDBJ databases">
        <authorList>
            <person name="Seilhamer J.J."/>
        </authorList>
    </citation>
    <scope>NUCLEOTIDE SEQUENCE [LARGE SCALE GENOMIC DNA]</scope>
    <source>
        <strain evidence="9">ING2-E5A</strain>
    </source>
</reference>
<evidence type="ECO:0000256" key="2">
    <source>
        <dbReference type="ARBA" id="ARBA00006577"/>
    </source>
</evidence>
<dbReference type="Gene3D" id="3.10.50.40">
    <property type="match status" value="1"/>
</dbReference>
<comment type="similarity">
    <text evidence="2 6">Belongs to the FKBP-type PPIase family.</text>
</comment>
<dbReference type="PROSITE" id="PS50059">
    <property type="entry name" value="FKBP_PPIASE"/>
    <property type="match status" value="1"/>
</dbReference>
<dbReference type="SUPFAM" id="SSF54534">
    <property type="entry name" value="FKBP-like"/>
    <property type="match status" value="1"/>
</dbReference>
<evidence type="ECO:0000256" key="5">
    <source>
        <dbReference type="PROSITE-ProRule" id="PRU00277"/>
    </source>
</evidence>
<evidence type="ECO:0000256" key="6">
    <source>
        <dbReference type="RuleBase" id="RU003915"/>
    </source>
</evidence>
<dbReference type="Proteomes" id="UP000178485">
    <property type="component" value="Chromosome i"/>
</dbReference>
<keyword evidence="3 5" id="KW-0697">Rotamase</keyword>